<gene>
    <name evidence="2" type="ORF">H0921_03695</name>
</gene>
<dbReference type="EMBL" id="JACEFB010000002">
    <property type="protein sequence ID" value="MBA2225262.1"/>
    <property type="molecule type" value="Genomic_DNA"/>
</dbReference>
<sequence>MVPALPEPGLEGSGYPWYIQAALVLFTILSVPALIALPFWLSGFLAHP</sequence>
<dbReference type="AlphaFoldDB" id="A0A7V9AB00"/>
<comment type="caution">
    <text evidence="2">The sequence shown here is derived from an EMBL/GenBank/DDBJ whole genome shotgun (WGS) entry which is preliminary data.</text>
</comment>
<evidence type="ECO:0000313" key="2">
    <source>
        <dbReference type="EMBL" id="MBA2225262.1"/>
    </source>
</evidence>
<evidence type="ECO:0000256" key="1">
    <source>
        <dbReference type="SAM" id="Phobius"/>
    </source>
</evidence>
<name>A0A7V9AB00_9BACT</name>
<keyword evidence="3" id="KW-1185">Reference proteome</keyword>
<keyword evidence="1" id="KW-1133">Transmembrane helix</keyword>
<proteinExistence type="predicted"/>
<reference evidence="2 3" key="1">
    <citation type="submission" date="2020-07" db="EMBL/GenBank/DDBJ databases">
        <title>Thermogemmata thermophila gen. nov., sp. nov., a novel moderate thermophilic planctomycete from a Kamchatka hot spring.</title>
        <authorList>
            <person name="Elcheninov A.G."/>
            <person name="Podosokorskaya O.A."/>
            <person name="Kovaleva O.L."/>
            <person name="Novikov A."/>
            <person name="Bonch-Osmolovskaya E.A."/>
            <person name="Toshchakov S.V."/>
            <person name="Kublanov I.V."/>
        </authorList>
    </citation>
    <scope>NUCLEOTIDE SEQUENCE [LARGE SCALE GENOMIC DNA]</scope>
    <source>
        <strain evidence="2 3">2918</strain>
    </source>
</reference>
<feature type="transmembrane region" description="Helical" evidence="1">
    <location>
        <begin position="17"/>
        <end position="41"/>
    </location>
</feature>
<keyword evidence="1" id="KW-0812">Transmembrane</keyword>
<accession>A0A7V9AB00</accession>
<protein>
    <submittedName>
        <fullName evidence="2">Uncharacterized protein</fullName>
    </submittedName>
</protein>
<dbReference type="RefSeq" id="WP_194536702.1">
    <property type="nucleotide sequence ID" value="NZ_JACEFB010000002.1"/>
</dbReference>
<organism evidence="2 3">
    <name type="scientific">Thermogemmata fonticola</name>
    <dbReference type="NCBI Taxonomy" id="2755323"/>
    <lineage>
        <taxon>Bacteria</taxon>
        <taxon>Pseudomonadati</taxon>
        <taxon>Planctomycetota</taxon>
        <taxon>Planctomycetia</taxon>
        <taxon>Gemmatales</taxon>
        <taxon>Gemmataceae</taxon>
        <taxon>Thermogemmata</taxon>
    </lineage>
</organism>
<keyword evidence="1" id="KW-0472">Membrane</keyword>
<evidence type="ECO:0000313" key="3">
    <source>
        <dbReference type="Proteomes" id="UP000542342"/>
    </source>
</evidence>
<dbReference type="Proteomes" id="UP000542342">
    <property type="component" value="Unassembled WGS sequence"/>
</dbReference>